<dbReference type="SUPFAM" id="SSF52058">
    <property type="entry name" value="L domain-like"/>
    <property type="match status" value="1"/>
</dbReference>
<dbReference type="InterPro" id="IPR053213">
    <property type="entry name" value="RLP29"/>
</dbReference>
<dbReference type="PANTHER" id="PTHR48009:SF7">
    <property type="entry name" value="LEUCINE-RICH REPEAT (LRR) FAMILY PROTEIN"/>
    <property type="match status" value="1"/>
</dbReference>
<protein>
    <submittedName>
        <fullName evidence="7">Uncharacterized protein</fullName>
    </submittedName>
</protein>
<keyword evidence="4" id="KW-0677">Repeat</keyword>
<dbReference type="InterPro" id="IPR032675">
    <property type="entry name" value="LRR_dom_sf"/>
</dbReference>
<organism evidence="7 8">
    <name type="scientific">Nepenthes gracilis</name>
    <name type="common">Slender pitcher plant</name>
    <dbReference type="NCBI Taxonomy" id="150966"/>
    <lineage>
        <taxon>Eukaryota</taxon>
        <taxon>Viridiplantae</taxon>
        <taxon>Streptophyta</taxon>
        <taxon>Embryophyta</taxon>
        <taxon>Tracheophyta</taxon>
        <taxon>Spermatophyta</taxon>
        <taxon>Magnoliopsida</taxon>
        <taxon>eudicotyledons</taxon>
        <taxon>Gunneridae</taxon>
        <taxon>Pentapetalae</taxon>
        <taxon>Caryophyllales</taxon>
        <taxon>Nepenthaceae</taxon>
        <taxon>Nepenthes</taxon>
    </lineage>
</organism>
<evidence type="ECO:0000256" key="1">
    <source>
        <dbReference type="ARBA" id="ARBA00004370"/>
    </source>
</evidence>
<dbReference type="SMART" id="SM00369">
    <property type="entry name" value="LRR_TYP"/>
    <property type="match status" value="4"/>
</dbReference>
<evidence type="ECO:0000256" key="4">
    <source>
        <dbReference type="ARBA" id="ARBA00022737"/>
    </source>
</evidence>
<evidence type="ECO:0000256" key="2">
    <source>
        <dbReference type="ARBA" id="ARBA00022614"/>
    </source>
</evidence>
<accession>A0AAD3S8V2</accession>
<dbReference type="FunFam" id="3.80.10.10:FF:000400">
    <property type="entry name" value="Nuclear pore complex protein NUP107"/>
    <property type="match status" value="1"/>
</dbReference>
<gene>
    <name evidence="7" type="ORF">Nepgr_008354</name>
</gene>
<dbReference type="EMBL" id="BSYO01000006">
    <property type="protein sequence ID" value="GMH06514.1"/>
    <property type="molecule type" value="Genomic_DNA"/>
</dbReference>
<evidence type="ECO:0000313" key="8">
    <source>
        <dbReference type="Proteomes" id="UP001279734"/>
    </source>
</evidence>
<dbReference type="GO" id="GO:0016020">
    <property type="term" value="C:membrane"/>
    <property type="evidence" value="ECO:0007669"/>
    <property type="project" value="UniProtKB-SubCell"/>
</dbReference>
<name>A0AAD3S8V2_NEPGR</name>
<reference evidence="7" key="1">
    <citation type="submission" date="2023-05" db="EMBL/GenBank/DDBJ databases">
        <title>Nepenthes gracilis genome sequencing.</title>
        <authorList>
            <person name="Fukushima K."/>
        </authorList>
    </citation>
    <scope>NUCLEOTIDE SEQUENCE</scope>
    <source>
        <strain evidence="7">SING2019-196</strain>
    </source>
</reference>
<dbReference type="InterPro" id="IPR003591">
    <property type="entry name" value="Leu-rich_rpt_typical-subtyp"/>
</dbReference>
<evidence type="ECO:0000256" key="5">
    <source>
        <dbReference type="ARBA" id="ARBA00023136"/>
    </source>
</evidence>
<feature type="signal peptide" evidence="6">
    <location>
        <begin position="1"/>
        <end position="24"/>
    </location>
</feature>
<evidence type="ECO:0000256" key="3">
    <source>
        <dbReference type="ARBA" id="ARBA00022729"/>
    </source>
</evidence>
<evidence type="ECO:0000256" key="6">
    <source>
        <dbReference type="SAM" id="SignalP"/>
    </source>
</evidence>
<keyword evidence="2" id="KW-0433">Leucine-rich repeat</keyword>
<dbReference type="Pfam" id="PF13855">
    <property type="entry name" value="LRR_8"/>
    <property type="match status" value="2"/>
</dbReference>
<keyword evidence="8" id="KW-1185">Reference proteome</keyword>
<evidence type="ECO:0000313" key="7">
    <source>
        <dbReference type="EMBL" id="GMH06514.1"/>
    </source>
</evidence>
<dbReference type="Pfam" id="PF00560">
    <property type="entry name" value="LRR_1"/>
    <property type="match status" value="1"/>
</dbReference>
<comment type="subcellular location">
    <subcellularLocation>
        <location evidence="1">Membrane</location>
    </subcellularLocation>
</comment>
<comment type="caution">
    <text evidence="7">The sequence shown here is derived from an EMBL/GenBank/DDBJ whole genome shotgun (WGS) entry which is preliminary data.</text>
</comment>
<proteinExistence type="predicted"/>
<dbReference type="Proteomes" id="UP001279734">
    <property type="component" value="Unassembled WGS sequence"/>
</dbReference>
<dbReference type="PANTHER" id="PTHR48009">
    <property type="entry name" value="LEUCINE-RICH REPEAT (LRR) FAMILY PROTEIN"/>
    <property type="match status" value="1"/>
</dbReference>
<keyword evidence="3 6" id="KW-0732">Signal</keyword>
<sequence>MATPSFSASPVILLLAFTSLFCKGASKTYWRDIQVLSQLKQKSTQTRYSPNIYTEKFTCGISCDVVSGGISRVTEITLDQAGYSGAISSTYWNLPFLRTLELSGNNFSGSIPDSLSKLASLQKLSLSSNSLTGSIPDSLGSLTGLEEAYLDNNGLQGQIPPSFNGLVNVKRFEIQGNKLNGEFPELSGLNSLYFFDASDNAISGLIPMKFPASLVELSMRNNYLQGSIPESIRNLGFLQVFDLSHNQLTGSIPASLFTHPSLQQLTLSNNQFSSVQSPGNPQTQSPLIAIDLSNNELGGLLPGFFGLMPKLSALSLENNRFTGLIPTQYALKTVAPEPNIAPFERLLLGGNYLIGPIPYPLLGLKPGSANVDLAGNCLFRCPTIFFFCQGGDQKSLMECKSFAPVIP</sequence>
<dbReference type="Gene3D" id="3.80.10.10">
    <property type="entry name" value="Ribonuclease Inhibitor"/>
    <property type="match status" value="2"/>
</dbReference>
<keyword evidence="5" id="KW-0472">Membrane</keyword>
<dbReference type="AlphaFoldDB" id="A0AAD3S8V2"/>
<dbReference type="InterPro" id="IPR001611">
    <property type="entry name" value="Leu-rich_rpt"/>
</dbReference>
<feature type="chain" id="PRO_5042003292" evidence="6">
    <location>
        <begin position="25"/>
        <end position="407"/>
    </location>
</feature>